<feature type="compositionally biased region" description="Polar residues" evidence="1">
    <location>
        <begin position="167"/>
        <end position="177"/>
    </location>
</feature>
<dbReference type="AlphaFoldDB" id="A0A836N7S7"/>
<protein>
    <submittedName>
        <fullName evidence="2">Uncharacterized protein</fullName>
    </submittedName>
</protein>
<evidence type="ECO:0000313" key="2">
    <source>
        <dbReference type="EMBL" id="KEO23697.1"/>
    </source>
</evidence>
<reference evidence="2 3" key="1">
    <citation type="submission" date="2014-06" db="EMBL/GenBank/DDBJ databases">
        <title>Genetic Variability of E. coli after antibiotic treatment.</title>
        <authorList>
            <person name="Silbergeld E."/>
            <person name="Coles C."/>
            <person name="Seidman J.C."/>
            <person name="You Y."/>
            <person name="George J."/>
            <person name="Nadendla S."/>
            <person name="Daugherty S.C."/>
            <person name="Nagaraj S."/>
            <person name="Ott S."/>
            <person name="Klega K."/>
            <person name="Rasko D."/>
        </authorList>
    </citation>
    <scope>NUCLEOTIDE SEQUENCE [LARGE SCALE GENOMIC DNA]</scope>
    <source>
        <strain evidence="2 3">2-460-02_S1_C1</strain>
    </source>
</reference>
<name>A0A836N7S7_ECOLX</name>
<comment type="caution">
    <text evidence="2">The sequence shown here is derived from an EMBL/GenBank/DDBJ whole genome shotgun (WGS) entry which is preliminary data.</text>
</comment>
<gene>
    <name evidence="2" type="ORF">AB05_5221</name>
</gene>
<accession>A0A836N7S7</accession>
<proteinExistence type="predicted"/>
<evidence type="ECO:0000313" key="3">
    <source>
        <dbReference type="Proteomes" id="UP000028038"/>
    </source>
</evidence>
<organism evidence="2 3">
    <name type="scientific">Escherichia coli 2-460-02_S1_C1</name>
    <dbReference type="NCBI Taxonomy" id="1444044"/>
    <lineage>
        <taxon>Bacteria</taxon>
        <taxon>Pseudomonadati</taxon>
        <taxon>Pseudomonadota</taxon>
        <taxon>Gammaproteobacteria</taxon>
        <taxon>Enterobacterales</taxon>
        <taxon>Enterobacteriaceae</taxon>
        <taxon>Escherichia</taxon>
    </lineage>
</organism>
<dbReference type="EMBL" id="JOSS01000102">
    <property type="protein sequence ID" value="KEO23697.1"/>
    <property type="molecule type" value="Genomic_DNA"/>
</dbReference>
<sequence length="203" mass="21991">MPNRPAFTPVTFRWPGRAASSVPLKVRVTILPTAVAWQFSSLMTNDSVGERPGGYQKSLDARVLKTTCLFRLSPDTWQGLSSRLPLNATSEAIACPADSAANSKRAPVLFIITFPYSYFMLRRSMAGLLLASEYSPSCVALFLQAASISSCRRSGRHSKKVSPSCITRWSQPDSLRSGSKALPVPGPVTSEPETVIATPRFPG</sequence>
<evidence type="ECO:0000256" key="1">
    <source>
        <dbReference type="SAM" id="MobiDB-lite"/>
    </source>
</evidence>
<feature type="region of interest" description="Disordered" evidence="1">
    <location>
        <begin position="167"/>
        <end position="203"/>
    </location>
</feature>
<dbReference type="Proteomes" id="UP000028038">
    <property type="component" value="Unassembled WGS sequence"/>
</dbReference>